<evidence type="ECO:0000313" key="2">
    <source>
        <dbReference type="EMBL" id="GAH13854.1"/>
    </source>
</evidence>
<accession>X1E9L7</accession>
<protein>
    <submittedName>
        <fullName evidence="2">Uncharacterized protein</fullName>
    </submittedName>
</protein>
<gene>
    <name evidence="2" type="ORF">S01H4_58304</name>
</gene>
<keyword evidence="1" id="KW-1133">Transmembrane helix</keyword>
<feature type="non-terminal residue" evidence="2">
    <location>
        <position position="1"/>
    </location>
</feature>
<keyword evidence="1" id="KW-0812">Transmembrane</keyword>
<dbReference type="EMBL" id="BART01034043">
    <property type="protein sequence ID" value="GAH13854.1"/>
    <property type="molecule type" value="Genomic_DNA"/>
</dbReference>
<organism evidence="2">
    <name type="scientific">marine sediment metagenome</name>
    <dbReference type="NCBI Taxonomy" id="412755"/>
    <lineage>
        <taxon>unclassified sequences</taxon>
        <taxon>metagenomes</taxon>
        <taxon>ecological metagenomes</taxon>
    </lineage>
</organism>
<name>X1E9L7_9ZZZZ</name>
<sequence>VHTAKLLNIPNSQNNILNMKHPNVDTIKLLLADPPVTTKLIIILIPKIANNANKPKYPNIKLSLTVCMSATTAVVFFPVMLKLYGCISAIFNPVVST</sequence>
<reference evidence="2" key="1">
    <citation type="journal article" date="2014" name="Front. Microbiol.">
        <title>High frequency of phylogenetically diverse reductive dehalogenase-homologous genes in deep subseafloor sedimentary metagenomes.</title>
        <authorList>
            <person name="Kawai M."/>
            <person name="Futagami T."/>
            <person name="Toyoda A."/>
            <person name="Takaki Y."/>
            <person name="Nishi S."/>
            <person name="Hori S."/>
            <person name="Arai W."/>
            <person name="Tsubouchi T."/>
            <person name="Morono Y."/>
            <person name="Uchiyama I."/>
            <person name="Ito T."/>
            <person name="Fujiyama A."/>
            <person name="Inagaki F."/>
            <person name="Takami H."/>
        </authorList>
    </citation>
    <scope>NUCLEOTIDE SEQUENCE</scope>
    <source>
        <strain evidence="2">Expedition CK06-06</strain>
    </source>
</reference>
<feature type="transmembrane region" description="Helical" evidence="1">
    <location>
        <begin position="64"/>
        <end position="91"/>
    </location>
</feature>
<dbReference type="AlphaFoldDB" id="X1E9L7"/>
<proteinExistence type="predicted"/>
<comment type="caution">
    <text evidence="2">The sequence shown here is derived from an EMBL/GenBank/DDBJ whole genome shotgun (WGS) entry which is preliminary data.</text>
</comment>
<evidence type="ECO:0000256" key="1">
    <source>
        <dbReference type="SAM" id="Phobius"/>
    </source>
</evidence>
<keyword evidence="1" id="KW-0472">Membrane</keyword>